<dbReference type="OrthoDB" id="7856170at2"/>
<organism evidence="1 2">
    <name type="scientific">Salipiger abyssi</name>
    <dbReference type="NCBI Taxonomy" id="1250539"/>
    <lineage>
        <taxon>Bacteria</taxon>
        <taxon>Pseudomonadati</taxon>
        <taxon>Pseudomonadota</taxon>
        <taxon>Alphaproteobacteria</taxon>
        <taxon>Rhodobacterales</taxon>
        <taxon>Roseobacteraceae</taxon>
        <taxon>Salipiger</taxon>
    </lineage>
</organism>
<dbReference type="AlphaFoldDB" id="A0A1P8V0I5"/>
<keyword evidence="2" id="KW-1185">Reference proteome</keyword>
<dbReference type="Proteomes" id="UP000187059">
    <property type="component" value="Chromosome"/>
</dbReference>
<name>A0A1P8V0I5_9RHOB</name>
<reference evidence="1 2" key="1">
    <citation type="submission" date="2016-04" db="EMBL/GenBank/DDBJ databases">
        <title>Deep-sea bacteria in the southern Pacific.</title>
        <authorList>
            <person name="Tang K."/>
        </authorList>
    </citation>
    <scope>NUCLEOTIDE SEQUENCE [LARGE SCALE GENOMIC DNA]</scope>
    <source>
        <strain evidence="1 2">JLT2014</strain>
    </source>
</reference>
<accession>A0A1P8V0I5</accession>
<dbReference type="EMBL" id="CP015093">
    <property type="protein sequence ID" value="APZ55138.1"/>
    <property type="molecule type" value="Genomic_DNA"/>
</dbReference>
<gene>
    <name evidence="1" type="ORF">Ga0080574_TMP4804</name>
</gene>
<sequence>MGRLMTLTLTSHRGRQYPVELFSRDTVFTDTGAVYLFLRAPEGRSVQAQVLYVGETGAMGRQMIEDRRPGGPWERAEALGFDTIGGLALARPEDRAMIAQDFIHSWHPPCNDGHGALAGLVGLVAPAPFQMKRAIGGK</sequence>
<protein>
    <submittedName>
        <fullName evidence="1">Uncharacterized protein</fullName>
    </submittedName>
</protein>
<evidence type="ECO:0000313" key="1">
    <source>
        <dbReference type="EMBL" id="APZ55138.1"/>
    </source>
</evidence>
<proteinExistence type="predicted"/>
<evidence type="ECO:0000313" key="2">
    <source>
        <dbReference type="Proteomes" id="UP000187059"/>
    </source>
</evidence>
<dbReference type="KEGG" id="paby:Ga0080574_TMP4804"/>